<dbReference type="Gene3D" id="3.40.50.1240">
    <property type="entry name" value="Phosphoglycerate mutase-like"/>
    <property type="match status" value="2"/>
</dbReference>
<reference evidence="2 3" key="1">
    <citation type="submission" date="2023-05" db="EMBL/GenBank/DDBJ databases">
        <title>A 100% complete, gapless, phased diploid assembly of the Scenedesmus obliquus UTEX 3031 genome.</title>
        <authorList>
            <person name="Biondi T.C."/>
            <person name="Hanschen E.R."/>
            <person name="Kwon T."/>
            <person name="Eng W."/>
            <person name="Kruse C.P.S."/>
            <person name="Koehler S.I."/>
            <person name="Kunde Y."/>
            <person name="Gleasner C.D."/>
            <person name="You Mak K.T."/>
            <person name="Polle J."/>
            <person name="Hovde B.T."/>
            <person name="Starkenburg S.R."/>
        </authorList>
    </citation>
    <scope>NUCLEOTIDE SEQUENCE [LARGE SCALE GENOMIC DNA]</scope>
    <source>
        <strain evidence="2 3">DOE0152z</strain>
    </source>
</reference>
<dbReference type="SMART" id="SM00855">
    <property type="entry name" value="PGAM"/>
    <property type="match status" value="1"/>
</dbReference>
<dbReference type="InterPro" id="IPR013078">
    <property type="entry name" value="His_Pase_superF_clade-1"/>
</dbReference>
<dbReference type="Pfam" id="PF00300">
    <property type="entry name" value="His_Phos_1"/>
    <property type="match status" value="2"/>
</dbReference>
<gene>
    <name evidence="2" type="ORF">OEZ85_005433</name>
</gene>
<evidence type="ECO:0008006" key="4">
    <source>
        <dbReference type="Google" id="ProtNLM"/>
    </source>
</evidence>
<organism evidence="2 3">
    <name type="scientific">Tetradesmus obliquus</name>
    <name type="common">Green alga</name>
    <name type="synonym">Acutodesmus obliquus</name>
    <dbReference type="NCBI Taxonomy" id="3088"/>
    <lineage>
        <taxon>Eukaryota</taxon>
        <taxon>Viridiplantae</taxon>
        <taxon>Chlorophyta</taxon>
        <taxon>core chlorophytes</taxon>
        <taxon>Chlorophyceae</taxon>
        <taxon>CS clade</taxon>
        <taxon>Sphaeropleales</taxon>
        <taxon>Scenedesmaceae</taxon>
        <taxon>Tetradesmus</taxon>
    </lineage>
</organism>
<dbReference type="EMBL" id="CP126219">
    <property type="protein sequence ID" value="WIA21118.1"/>
    <property type="molecule type" value="Genomic_DNA"/>
</dbReference>
<evidence type="ECO:0000256" key="1">
    <source>
        <dbReference type="ARBA" id="ARBA00038362"/>
    </source>
</evidence>
<evidence type="ECO:0000313" key="3">
    <source>
        <dbReference type="Proteomes" id="UP001244341"/>
    </source>
</evidence>
<proteinExistence type="inferred from homology"/>
<dbReference type="SUPFAM" id="SSF53254">
    <property type="entry name" value="Phosphoglycerate mutase-like"/>
    <property type="match status" value="2"/>
</dbReference>
<dbReference type="InterPro" id="IPR050275">
    <property type="entry name" value="PGM_Phosphatase"/>
</dbReference>
<name>A0ABY8UHV9_TETOB</name>
<sequence>MLADDVQKFDTLYVSPLTRATQTADIITAGMGLRSVTLPSLREIDLYSFQGLLKGEGKARYGDAWGMWQKQADAFAIDDHAPVRELWYRASLAWQDILSDKEPPEKAVMVVAHNAVNQALLGSALGLPPRYFRRLLQSNAATSVLDFQPGPTEASAPRVTLDRLNQSPGRPYAADAGGRPPCGRLVLSPGRPYAADAGGRPPCGRLVLVRHAATDADSKGLLLGSRDEPLSGLGSVQAGKVAEFLLDMKVHSVMTSPARRCLSTAQLVAQLQVEASRSGSSLAAGSQASKPPRVLVMPELRNLEMGVWEGQSMRMVADRGGLPAAAATAAAGAAGPAVDPESAGASAGLEDLGEFWYRTAAAWNKLLDAVDHNGGSNVVVVCHAATAAALASHCLQLGPEGLPLMRFDAAGVSIIDFPDGARSGGVMRCLNYTAHLGRWAVPITRDDMDMVCGIDGCF</sequence>
<dbReference type="InterPro" id="IPR029033">
    <property type="entry name" value="His_PPase_superfam"/>
</dbReference>
<evidence type="ECO:0000313" key="2">
    <source>
        <dbReference type="EMBL" id="WIA21118.1"/>
    </source>
</evidence>
<protein>
    <recommendedName>
        <fullName evidence="4">2-carboxy-D-arabinitol-1-phosphatase</fullName>
    </recommendedName>
</protein>
<dbReference type="PANTHER" id="PTHR48100">
    <property type="entry name" value="BROAD-SPECIFICITY PHOSPHATASE YOR283W-RELATED"/>
    <property type="match status" value="1"/>
</dbReference>
<keyword evidence="3" id="KW-1185">Reference proteome</keyword>
<dbReference type="Proteomes" id="UP001244341">
    <property type="component" value="Chromosome 12b"/>
</dbReference>
<dbReference type="PANTHER" id="PTHR48100:SF10">
    <property type="entry name" value="2-CARBOXY-D-ARABINITOL-1-PHOSPHATASE-RELATED"/>
    <property type="match status" value="1"/>
</dbReference>
<comment type="similarity">
    <text evidence="1">Belongs to the phosphoglycerate mutase family.</text>
</comment>
<accession>A0ABY8UHV9</accession>
<dbReference type="CDD" id="cd07067">
    <property type="entry name" value="HP_PGM_like"/>
    <property type="match status" value="2"/>
</dbReference>